<dbReference type="SMART" id="SM00460">
    <property type="entry name" value="TGc"/>
    <property type="match status" value="1"/>
</dbReference>
<dbReference type="HOGENOM" id="CLU_107900_0_0_9"/>
<dbReference type="InterPro" id="IPR038765">
    <property type="entry name" value="Papain-like_cys_pep_sf"/>
</dbReference>
<proteinExistence type="predicted"/>
<accession>H6NHJ8</accession>
<feature type="domain" description="Transglutaminase-like" evidence="1">
    <location>
        <begin position="76"/>
        <end position="142"/>
    </location>
</feature>
<dbReference type="STRING" id="1116391.PM3016_2715"/>
<dbReference type="InterPro" id="IPR002931">
    <property type="entry name" value="Transglutaminase-like"/>
</dbReference>
<evidence type="ECO:0000313" key="2">
    <source>
        <dbReference type="EMBL" id="AFC29595.1"/>
    </source>
</evidence>
<gene>
    <name evidence="2" type="ORF">PM3016_2715</name>
</gene>
<dbReference type="AlphaFoldDB" id="H6NHJ8"/>
<dbReference type="Gene3D" id="3.10.620.30">
    <property type="match status" value="1"/>
</dbReference>
<dbReference type="PANTHER" id="PTHR33490">
    <property type="entry name" value="BLR5614 PROTEIN-RELATED"/>
    <property type="match status" value="1"/>
</dbReference>
<evidence type="ECO:0000259" key="1">
    <source>
        <dbReference type="SMART" id="SM00460"/>
    </source>
</evidence>
<sequence>MTMNYSCETDAQEAYLEESEWVDYSHPMIRKLSDELYSASGDETAFVQSAFEFVRDHVSHSWDIQSSRITRYASEVLKYREGICYAKSNLLCALARSQGVPAGFCYQRLTLGDTPDTGYVIHALNAVYLRSMGRWIRLDARGNKPGVDARFSLEEERLAFPVRAAYDEWNDPVIYKAPHPKTTRALLGHSDCMAMYLHGLPSEL</sequence>
<evidence type="ECO:0000313" key="3">
    <source>
        <dbReference type="Proteomes" id="UP000007523"/>
    </source>
</evidence>
<name>H6NHJ8_9BACL</name>
<dbReference type="EMBL" id="CP003235">
    <property type="protein sequence ID" value="AFC29595.1"/>
    <property type="molecule type" value="Genomic_DNA"/>
</dbReference>
<protein>
    <submittedName>
        <fullName evidence="2">Transglutaminase domain-containing protein</fullName>
    </submittedName>
</protein>
<dbReference type="Pfam" id="PF01841">
    <property type="entry name" value="Transglut_core"/>
    <property type="match status" value="1"/>
</dbReference>
<keyword evidence="3" id="KW-1185">Reference proteome</keyword>
<dbReference type="Proteomes" id="UP000007523">
    <property type="component" value="Chromosome"/>
</dbReference>
<reference evidence="2 3" key="1">
    <citation type="journal article" date="2012" name="J. Bacteriol.">
        <title>Complete Genome Sequence of Paenibacillus mucilaginosus 3016, a Bacterium Functional as Microbial Fertilizer.</title>
        <authorList>
            <person name="Ma M."/>
            <person name="Wang Z."/>
            <person name="Li L."/>
            <person name="Jiang X."/>
            <person name="Guan D."/>
            <person name="Cao F."/>
            <person name="Chen H."/>
            <person name="Wang X."/>
            <person name="Shen D."/>
            <person name="Du B."/>
            <person name="Li J."/>
        </authorList>
    </citation>
    <scope>NUCLEOTIDE SEQUENCE [LARGE SCALE GENOMIC DNA]</scope>
    <source>
        <strain evidence="2 3">3016</strain>
    </source>
</reference>
<dbReference type="SUPFAM" id="SSF54001">
    <property type="entry name" value="Cysteine proteinases"/>
    <property type="match status" value="1"/>
</dbReference>
<dbReference type="PANTHER" id="PTHR33490:SF3">
    <property type="entry name" value="CONSERVED INTEGRAL MEMBRANE PROTEIN"/>
    <property type="match status" value="1"/>
</dbReference>
<organism evidence="2 3">
    <name type="scientific">Paenibacillus mucilaginosus 3016</name>
    <dbReference type="NCBI Taxonomy" id="1116391"/>
    <lineage>
        <taxon>Bacteria</taxon>
        <taxon>Bacillati</taxon>
        <taxon>Bacillota</taxon>
        <taxon>Bacilli</taxon>
        <taxon>Bacillales</taxon>
        <taxon>Paenibacillaceae</taxon>
        <taxon>Paenibacillus</taxon>
    </lineage>
</organism>
<dbReference type="KEGG" id="pmq:PM3016_2715"/>